<evidence type="ECO:0000256" key="6">
    <source>
        <dbReference type="ARBA" id="ARBA00022777"/>
    </source>
</evidence>
<dbReference type="Pfam" id="PF01288">
    <property type="entry name" value="HPPK"/>
    <property type="match status" value="1"/>
</dbReference>
<evidence type="ECO:0000256" key="1">
    <source>
        <dbReference type="ARBA" id="ARBA00000198"/>
    </source>
</evidence>
<keyword evidence="11" id="KW-1185">Reference proteome</keyword>
<evidence type="ECO:0000256" key="5">
    <source>
        <dbReference type="ARBA" id="ARBA00022741"/>
    </source>
</evidence>
<dbReference type="CDD" id="cd00483">
    <property type="entry name" value="HPPK"/>
    <property type="match status" value="1"/>
</dbReference>
<dbReference type="PROSITE" id="PS00794">
    <property type="entry name" value="HPPK"/>
    <property type="match status" value="1"/>
</dbReference>
<dbReference type="RefSeq" id="WP_086274582.1">
    <property type="nucleotide sequence ID" value="NZ_NGKU01000001.1"/>
</dbReference>
<dbReference type="OrthoDB" id="9808041at2"/>
<feature type="domain" description="7,8-dihydro-6-hydroxymethylpterin-pyrophosphokinase" evidence="9">
    <location>
        <begin position="88"/>
        <end position="99"/>
    </location>
</feature>
<sequence length="163" mass="18884">MNQVYLSLGSNLGDPVSHLRKAIELLVSDQHIFVKRISPIYQTSPVGGIDQSDFFNLALRMETIYTSSQLLEKIQLIESQLGRKREVRWGPRTIDIDILYFNEEEIQSPSLEVPHKEIGNRLFVLIPLLDICGINFYQYKYLKSQILKLQFDTQEINRIGSIE</sequence>
<dbReference type="Proteomes" id="UP000195043">
    <property type="component" value="Unassembled WGS sequence"/>
</dbReference>
<evidence type="ECO:0000313" key="11">
    <source>
        <dbReference type="Proteomes" id="UP000195043"/>
    </source>
</evidence>
<evidence type="ECO:0000259" key="9">
    <source>
        <dbReference type="PROSITE" id="PS00794"/>
    </source>
</evidence>
<dbReference type="InterPro" id="IPR000550">
    <property type="entry name" value="Hppk"/>
</dbReference>
<dbReference type="EC" id="2.7.6.3" evidence="3"/>
<evidence type="ECO:0000256" key="4">
    <source>
        <dbReference type="ARBA" id="ARBA00022679"/>
    </source>
</evidence>
<evidence type="ECO:0000256" key="3">
    <source>
        <dbReference type="ARBA" id="ARBA00013253"/>
    </source>
</evidence>
<dbReference type="GO" id="GO:0046654">
    <property type="term" value="P:tetrahydrofolate biosynthetic process"/>
    <property type="evidence" value="ECO:0007669"/>
    <property type="project" value="UniProtKB-UniPathway"/>
</dbReference>
<dbReference type="EMBL" id="NGKU01000001">
    <property type="protein sequence ID" value="OTN76650.1"/>
    <property type="molecule type" value="Genomic_DNA"/>
</dbReference>
<dbReference type="GO" id="GO:0016301">
    <property type="term" value="F:kinase activity"/>
    <property type="evidence" value="ECO:0007669"/>
    <property type="project" value="UniProtKB-KW"/>
</dbReference>
<dbReference type="InterPro" id="IPR035907">
    <property type="entry name" value="Hppk_sf"/>
</dbReference>
<organism evidence="10 11">
    <name type="scientific">Candidatus Enterococcus testudinis</name>
    <dbReference type="NCBI Taxonomy" id="1834191"/>
    <lineage>
        <taxon>Bacteria</taxon>
        <taxon>Bacillati</taxon>
        <taxon>Bacillota</taxon>
        <taxon>Bacilli</taxon>
        <taxon>Lactobacillales</taxon>
        <taxon>Enterococcaceae</taxon>
        <taxon>Enterococcus</taxon>
    </lineage>
</organism>
<evidence type="ECO:0000256" key="8">
    <source>
        <dbReference type="ARBA" id="ARBA00022909"/>
    </source>
</evidence>
<dbReference type="GO" id="GO:0003848">
    <property type="term" value="F:2-amino-4-hydroxy-6-hydroxymethyldihydropteridine diphosphokinase activity"/>
    <property type="evidence" value="ECO:0007669"/>
    <property type="project" value="UniProtKB-EC"/>
</dbReference>
<dbReference type="NCBIfam" id="TIGR01498">
    <property type="entry name" value="folK"/>
    <property type="match status" value="1"/>
</dbReference>
<dbReference type="UniPathway" id="UPA00077">
    <property type="reaction ID" value="UER00155"/>
</dbReference>
<keyword evidence="6 10" id="KW-0418">Kinase</keyword>
<evidence type="ECO:0000313" key="10">
    <source>
        <dbReference type="EMBL" id="OTN76650.1"/>
    </source>
</evidence>
<dbReference type="AlphaFoldDB" id="A0A242A6Y7"/>
<keyword evidence="8" id="KW-0289">Folate biosynthesis</keyword>
<keyword evidence="4" id="KW-0808">Transferase</keyword>
<dbReference type="PANTHER" id="PTHR43071:SF1">
    <property type="entry name" value="2-AMINO-4-HYDROXY-6-HYDROXYMETHYLDIHYDROPTERIDINE PYROPHOSPHOKINASE"/>
    <property type="match status" value="1"/>
</dbReference>
<name>A0A242A6Y7_9ENTE</name>
<protein>
    <recommendedName>
        <fullName evidence="3">2-amino-4-hydroxy-6-hydroxymethyldihydropteridine diphosphokinase</fullName>
        <ecNumber evidence="3">2.7.6.3</ecNumber>
    </recommendedName>
</protein>
<evidence type="ECO:0000256" key="7">
    <source>
        <dbReference type="ARBA" id="ARBA00022840"/>
    </source>
</evidence>
<accession>A0A242A6Y7</accession>
<dbReference type="STRING" id="1834191.A5886_001728"/>
<comment type="pathway">
    <text evidence="2">Cofactor biosynthesis; tetrahydrofolate biosynthesis; 2-amino-4-hydroxy-6-hydroxymethyl-7,8-dihydropteridine diphosphate from 7,8-dihydroneopterin triphosphate: step 4/4.</text>
</comment>
<dbReference type="SUPFAM" id="SSF55083">
    <property type="entry name" value="6-hydroxymethyl-7,8-dihydropterin pyrophosphokinase, HPPK"/>
    <property type="match status" value="1"/>
</dbReference>
<dbReference type="GO" id="GO:0046656">
    <property type="term" value="P:folic acid biosynthetic process"/>
    <property type="evidence" value="ECO:0007669"/>
    <property type="project" value="UniProtKB-KW"/>
</dbReference>
<dbReference type="PANTHER" id="PTHR43071">
    <property type="entry name" value="2-AMINO-4-HYDROXY-6-HYDROXYMETHYLDIHYDROPTERIDINE PYROPHOSPHOKINASE"/>
    <property type="match status" value="1"/>
</dbReference>
<reference evidence="10 11" key="1">
    <citation type="submission" date="2017-05" db="EMBL/GenBank/DDBJ databases">
        <title>The Genome Sequence of Enterococcus sp. 8G7_MSG3316.</title>
        <authorList>
            <consortium name="The Broad Institute Genomics Platform"/>
            <consortium name="The Broad Institute Genomic Center for Infectious Diseases"/>
            <person name="Earl A."/>
            <person name="Manson A."/>
            <person name="Schwartman J."/>
            <person name="Gilmore M."/>
            <person name="Abouelleil A."/>
            <person name="Cao P."/>
            <person name="Chapman S."/>
            <person name="Cusick C."/>
            <person name="Shea T."/>
            <person name="Young S."/>
            <person name="Neafsey D."/>
            <person name="Nusbaum C."/>
            <person name="Birren B."/>
        </authorList>
    </citation>
    <scope>NUCLEOTIDE SEQUENCE [LARGE SCALE GENOMIC DNA]</scope>
    <source>
        <strain evidence="10 11">8G7_MSG3316</strain>
    </source>
</reference>
<dbReference type="GO" id="GO:0005524">
    <property type="term" value="F:ATP binding"/>
    <property type="evidence" value="ECO:0007669"/>
    <property type="project" value="UniProtKB-KW"/>
</dbReference>
<proteinExistence type="predicted"/>
<keyword evidence="7" id="KW-0067">ATP-binding</keyword>
<comment type="caution">
    <text evidence="10">The sequence shown here is derived from an EMBL/GenBank/DDBJ whole genome shotgun (WGS) entry which is preliminary data.</text>
</comment>
<gene>
    <name evidence="10" type="ORF">A5886_001728</name>
</gene>
<dbReference type="Gene3D" id="3.30.70.560">
    <property type="entry name" value="7,8-Dihydro-6-hydroxymethylpterin-pyrophosphokinase HPPK"/>
    <property type="match status" value="1"/>
</dbReference>
<comment type="catalytic activity">
    <reaction evidence="1">
        <text>6-hydroxymethyl-7,8-dihydropterin + ATP = (7,8-dihydropterin-6-yl)methyl diphosphate + AMP + H(+)</text>
        <dbReference type="Rhea" id="RHEA:11412"/>
        <dbReference type="ChEBI" id="CHEBI:15378"/>
        <dbReference type="ChEBI" id="CHEBI:30616"/>
        <dbReference type="ChEBI" id="CHEBI:44841"/>
        <dbReference type="ChEBI" id="CHEBI:72950"/>
        <dbReference type="ChEBI" id="CHEBI:456215"/>
        <dbReference type="EC" id="2.7.6.3"/>
    </reaction>
</comment>
<evidence type="ECO:0000256" key="2">
    <source>
        <dbReference type="ARBA" id="ARBA00005051"/>
    </source>
</evidence>
<keyword evidence="5" id="KW-0547">Nucleotide-binding</keyword>